<feature type="transmembrane region" description="Helical" evidence="8">
    <location>
        <begin position="166"/>
        <end position="199"/>
    </location>
</feature>
<protein>
    <submittedName>
        <fullName evidence="10">Glycosyltransferase family 39 protein</fullName>
    </submittedName>
</protein>
<organism evidence="10 11">
    <name type="scientific">Pontibacter fetidus</name>
    <dbReference type="NCBI Taxonomy" id="2700082"/>
    <lineage>
        <taxon>Bacteria</taxon>
        <taxon>Pseudomonadati</taxon>
        <taxon>Bacteroidota</taxon>
        <taxon>Cytophagia</taxon>
        <taxon>Cytophagales</taxon>
        <taxon>Hymenobacteraceae</taxon>
        <taxon>Pontibacter</taxon>
    </lineage>
</organism>
<feature type="transmembrane region" description="Helical" evidence="8">
    <location>
        <begin position="295"/>
        <end position="310"/>
    </location>
</feature>
<gene>
    <name evidence="10" type="ORF">GWO68_07105</name>
</gene>
<name>A0A6B2H5U4_9BACT</name>
<evidence type="ECO:0000256" key="2">
    <source>
        <dbReference type="ARBA" id="ARBA00022475"/>
    </source>
</evidence>
<comment type="caution">
    <text evidence="10">The sequence shown here is derived from an EMBL/GenBank/DDBJ whole genome shotgun (WGS) entry which is preliminary data.</text>
</comment>
<dbReference type="PANTHER" id="PTHR33908:SF3">
    <property type="entry name" value="UNDECAPRENYL PHOSPHATE-ALPHA-4-AMINO-4-DEOXY-L-ARABINOSE ARABINOSYL TRANSFERASE"/>
    <property type="match status" value="1"/>
</dbReference>
<sequence>MPLQHGLFRGRSYWFILLILLAALLYNLGGWGVLETSEARYAEISREMLASRDWLHPQLLGIGHYHKPPVTYVISAAGMALLGVNGFGVRFFLQLSFLLQALLVYQLGWLLFRDKGIAIVALVVYVTMPAVLISARNLTTDSFLTTFELLAIWAWVKYKYKSKAAWLYLFYSLLAVAFLTKGPVGLIFPVLVVLAMANYRSAATKHHTMHYIVGFMVFLGLSASWYVYLMLQNPQFVDYFLMKHTVERYANPEAFSRSKPWWFYLVLAPLLSLPWSAMLLLNLKKIRALPAKDKRLFILWLLVPLVFFSLSGSKLILYILPLFAGLALLTAWLLQELLENKLRRSVTAALVYYGILALAFIVAPLILAEIQVPIWCYIFPGLMLAGLYFIWRSDSNDLSKLLAGALVFTVLLLPFSTHLLGNNQEQVNSTSQVAAALQKPELAQRRVIVYDQLLPSLAFELNRNFVTIQDKNRHLNRETQFETNENWRQNLLNPARAQDSIALVNLLQQNIVLIVKGELPPNRKWLTQNCSYKQKIGKWVLHY</sequence>
<keyword evidence="4 10" id="KW-0808">Transferase</keyword>
<evidence type="ECO:0000313" key="10">
    <source>
        <dbReference type="EMBL" id="NDK55677.1"/>
    </source>
</evidence>
<feature type="transmembrane region" description="Helical" evidence="8">
    <location>
        <begin position="316"/>
        <end position="334"/>
    </location>
</feature>
<feature type="transmembrane region" description="Helical" evidence="8">
    <location>
        <begin position="211"/>
        <end position="231"/>
    </location>
</feature>
<feature type="transmembrane region" description="Helical" evidence="8">
    <location>
        <begin position="346"/>
        <end position="366"/>
    </location>
</feature>
<evidence type="ECO:0000259" key="9">
    <source>
        <dbReference type="Pfam" id="PF02366"/>
    </source>
</evidence>
<feature type="transmembrane region" description="Helical" evidence="8">
    <location>
        <begin position="261"/>
        <end position="283"/>
    </location>
</feature>
<keyword evidence="7 8" id="KW-0472">Membrane</keyword>
<dbReference type="AlphaFoldDB" id="A0A6B2H5U4"/>
<evidence type="ECO:0000256" key="3">
    <source>
        <dbReference type="ARBA" id="ARBA00022676"/>
    </source>
</evidence>
<comment type="subcellular location">
    <subcellularLocation>
        <location evidence="1">Cell membrane</location>
        <topology evidence="1">Multi-pass membrane protein</topology>
    </subcellularLocation>
</comment>
<feature type="transmembrane region" description="Helical" evidence="8">
    <location>
        <begin position="402"/>
        <end position="421"/>
    </location>
</feature>
<evidence type="ECO:0000256" key="1">
    <source>
        <dbReference type="ARBA" id="ARBA00004651"/>
    </source>
</evidence>
<keyword evidence="2" id="KW-1003">Cell membrane</keyword>
<dbReference type="GO" id="GO:0010041">
    <property type="term" value="P:response to iron(III) ion"/>
    <property type="evidence" value="ECO:0007669"/>
    <property type="project" value="TreeGrafter"/>
</dbReference>
<dbReference type="GO" id="GO:0016763">
    <property type="term" value="F:pentosyltransferase activity"/>
    <property type="evidence" value="ECO:0007669"/>
    <property type="project" value="TreeGrafter"/>
</dbReference>
<dbReference type="GO" id="GO:0005886">
    <property type="term" value="C:plasma membrane"/>
    <property type="evidence" value="ECO:0007669"/>
    <property type="project" value="UniProtKB-SubCell"/>
</dbReference>
<dbReference type="Proteomes" id="UP000478546">
    <property type="component" value="Unassembled WGS sequence"/>
</dbReference>
<dbReference type="InterPro" id="IPR050297">
    <property type="entry name" value="LipidA_mod_glycosyltrf_83"/>
</dbReference>
<evidence type="ECO:0000256" key="6">
    <source>
        <dbReference type="ARBA" id="ARBA00022989"/>
    </source>
</evidence>
<dbReference type="RefSeq" id="WP_162345737.1">
    <property type="nucleotide sequence ID" value="NZ_JAAEAA010000007.1"/>
</dbReference>
<dbReference type="InterPro" id="IPR003342">
    <property type="entry name" value="ArnT-like_N"/>
</dbReference>
<evidence type="ECO:0000256" key="8">
    <source>
        <dbReference type="SAM" id="Phobius"/>
    </source>
</evidence>
<reference evidence="10 11" key="1">
    <citation type="submission" date="2020-01" db="EMBL/GenBank/DDBJ databases">
        <authorList>
            <person name="Kim M.K."/>
        </authorList>
    </citation>
    <scope>NUCLEOTIDE SEQUENCE [LARGE SCALE GENOMIC DNA]</scope>
    <source>
        <strain evidence="10 11">BT213</strain>
    </source>
</reference>
<feature type="domain" description="ArnT-like N-terminal" evidence="9">
    <location>
        <begin position="27"/>
        <end position="239"/>
    </location>
</feature>
<dbReference type="GO" id="GO:0009103">
    <property type="term" value="P:lipopolysaccharide biosynthetic process"/>
    <property type="evidence" value="ECO:0007669"/>
    <property type="project" value="TreeGrafter"/>
</dbReference>
<keyword evidence="6 8" id="KW-1133">Transmembrane helix</keyword>
<dbReference type="Pfam" id="PF02366">
    <property type="entry name" value="PMT"/>
    <property type="match status" value="1"/>
</dbReference>
<keyword evidence="5 8" id="KW-0812">Transmembrane</keyword>
<evidence type="ECO:0000256" key="5">
    <source>
        <dbReference type="ARBA" id="ARBA00022692"/>
    </source>
</evidence>
<evidence type="ECO:0000256" key="4">
    <source>
        <dbReference type="ARBA" id="ARBA00022679"/>
    </source>
</evidence>
<evidence type="ECO:0000256" key="7">
    <source>
        <dbReference type="ARBA" id="ARBA00023136"/>
    </source>
</evidence>
<keyword evidence="3" id="KW-0328">Glycosyltransferase</keyword>
<feature type="transmembrane region" description="Helical" evidence="8">
    <location>
        <begin position="12"/>
        <end position="34"/>
    </location>
</feature>
<dbReference type="PANTHER" id="PTHR33908">
    <property type="entry name" value="MANNOSYLTRANSFERASE YKCB-RELATED"/>
    <property type="match status" value="1"/>
</dbReference>
<proteinExistence type="predicted"/>
<feature type="transmembrane region" description="Helical" evidence="8">
    <location>
        <begin position="95"/>
        <end position="112"/>
    </location>
</feature>
<feature type="transmembrane region" description="Helical" evidence="8">
    <location>
        <begin position="372"/>
        <end position="390"/>
    </location>
</feature>
<dbReference type="EMBL" id="JAAEAA010000007">
    <property type="protein sequence ID" value="NDK55677.1"/>
    <property type="molecule type" value="Genomic_DNA"/>
</dbReference>
<feature type="transmembrane region" description="Helical" evidence="8">
    <location>
        <begin position="118"/>
        <end position="135"/>
    </location>
</feature>
<dbReference type="GO" id="GO:0000030">
    <property type="term" value="F:mannosyltransferase activity"/>
    <property type="evidence" value="ECO:0007669"/>
    <property type="project" value="InterPro"/>
</dbReference>
<keyword evidence="11" id="KW-1185">Reference proteome</keyword>
<accession>A0A6B2H5U4</accession>
<dbReference type="GO" id="GO:0006493">
    <property type="term" value="P:protein O-linked glycosylation"/>
    <property type="evidence" value="ECO:0007669"/>
    <property type="project" value="InterPro"/>
</dbReference>
<evidence type="ECO:0000313" key="11">
    <source>
        <dbReference type="Proteomes" id="UP000478546"/>
    </source>
</evidence>